<evidence type="ECO:0000259" key="2">
    <source>
        <dbReference type="Pfam" id="PF01926"/>
    </source>
</evidence>
<gene>
    <name evidence="3" type="ORF">K458DRAFT_373693</name>
</gene>
<protein>
    <recommendedName>
        <fullName evidence="2">G domain-containing protein</fullName>
    </recommendedName>
</protein>
<dbReference type="GO" id="GO:0005525">
    <property type="term" value="F:GTP binding"/>
    <property type="evidence" value="ECO:0007669"/>
    <property type="project" value="InterPro"/>
</dbReference>
<organism evidence="3 4">
    <name type="scientific">Lentithecium fluviatile CBS 122367</name>
    <dbReference type="NCBI Taxonomy" id="1168545"/>
    <lineage>
        <taxon>Eukaryota</taxon>
        <taxon>Fungi</taxon>
        <taxon>Dikarya</taxon>
        <taxon>Ascomycota</taxon>
        <taxon>Pezizomycotina</taxon>
        <taxon>Dothideomycetes</taxon>
        <taxon>Pleosporomycetidae</taxon>
        <taxon>Pleosporales</taxon>
        <taxon>Massarineae</taxon>
        <taxon>Lentitheciaceae</taxon>
        <taxon>Lentithecium</taxon>
    </lineage>
</organism>
<dbReference type="CDD" id="cd00882">
    <property type="entry name" value="Ras_like_GTPase"/>
    <property type="match status" value="1"/>
</dbReference>
<accession>A0A6G1IQ70</accession>
<dbReference type="InterPro" id="IPR027417">
    <property type="entry name" value="P-loop_NTPase"/>
</dbReference>
<dbReference type="Pfam" id="PF01926">
    <property type="entry name" value="MMR_HSR1"/>
    <property type="match status" value="1"/>
</dbReference>
<proteinExistence type="predicted"/>
<dbReference type="AlphaFoldDB" id="A0A6G1IQ70"/>
<evidence type="ECO:0000313" key="3">
    <source>
        <dbReference type="EMBL" id="KAF2680394.1"/>
    </source>
</evidence>
<keyword evidence="4" id="KW-1185">Reference proteome</keyword>
<evidence type="ECO:0000313" key="4">
    <source>
        <dbReference type="Proteomes" id="UP000799291"/>
    </source>
</evidence>
<feature type="domain" description="G" evidence="2">
    <location>
        <begin position="9"/>
        <end position="101"/>
    </location>
</feature>
<reference evidence="3" key="1">
    <citation type="journal article" date="2020" name="Stud. Mycol.">
        <title>101 Dothideomycetes genomes: a test case for predicting lifestyles and emergence of pathogens.</title>
        <authorList>
            <person name="Haridas S."/>
            <person name="Albert R."/>
            <person name="Binder M."/>
            <person name="Bloem J."/>
            <person name="Labutti K."/>
            <person name="Salamov A."/>
            <person name="Andreopoulos B."/>
            <person name="Baker S."/>
            <person name="Barry K."/>
            <person name="Bills G."/>
            <person name="Bluhm B."/>
            <person name="Cannon C."/>
            <person name="Castanera R."/>
            <person name="Culley D."/>
            <person name="Daum C."/>
            <person name="Ezra D."/>
            <person name="Gonzalez J."/>
            <person name="Henrissat B."/>
            <person name="Kuo A."/>
            <person name="Liang C."/>
            <person name="Lipzen A."/>
            <person name="Lutzoni F."/>
            <person name="Magnuson J."/>
            <person name="Mondo S."/>
            <person name="Nolan M."/>
            <person name="Ohm R."/>
            <person name="Pangilinan J."/>
            <person name="Park H.-J."/>
            <person name="Ramirez L."/>
            <person name="Alfaro M."/>
            <person name="Sun H."/>
            <person name="Tritt A."/>
            <person name="Yoshinaga Y."/>
            <person name="Zwiers L.-H."/>
            <person name="Turgeon B."/>
            <person name="Goodwin S."/>
            <person name="Spatafora J."/>
            <person name="Crous P."/>
            <person name="Grigoriev I."/>
        </authorList>
    </citation>
    <scope>NUCLEOTIDE SEQUENCE</scope>
    <source>
        <strain evidence="3">CBS 122367</strain>
    </source>
</reference>
<dbReference type="OrthoDB" id="8954335at2759"/>
<evidence type="ECO:0000256" key="1">
    <source>
        <dbReference type="SAM" id="MobiDB-lite"/>
    </source>
</evidence>
<dbReference type="Proteomes" id="UP000799291">
    <property type="component" value="Unassembled WGS sequence"/>
</dbReference>
<feature type="non-terminal residue" evidence="3">
    <location>
        <position position="320"/>
    </location>
</feature>
<dbReference type="InterPro" id="IPR006073">
    <property type="entry name" value="GTP-bd"/>
</dbReference>
<dbReference type="Gene3D" id="3.40.50.300">
    <property type="entry name" value="P-loop containing nucleotide triphosphate hydrolases"/>
    <property type="match status" value="1"/>
</dbReference>
<dbReference type="EMBL" id="MU005597">
    <property type="protein sequence ID" value="KAF2680394.1"/>
    <property type="molecule type" value="Genomic_DNA"/>
</dbReference>
<feature type="region of interest" description="Disordered" evidence="1">
    <location>
        <begin position="281"/>
        <end position="320"/>
    </location>
</feature>
<sequence length="320" mass="36717">MSRSKDVIVAVMGATGTGKSSFVRLVTGDQSIVVGHGLQSTTTAVKEYKFRYQGINFVLIDTPGFDDTNVPDPVILQSITEWLTQSYLNGQKLNGILYLHRITDPRMQGSALRNFRMFRQLCGNDFYQQVILGTTFWSMMNRMPNGSVVGQQRVDELVRTSGFWGSMVQKGSEVLRIPEECNTARNLLLKFSALRCATLQIQDEVVNRGINQSCTSAAKTVTDADIKKERAANDHAKRAAEDAYAQRLQAIQKEKDEEKRRLQAKEQMRIQEQERERQRLELQHKRMEEERVRQEENARKELERLAREKAEMEDKKAKLK</sequence>
<dbReference type="SUPFAM" id="SSF52540">
    <property type="entry name" value="P-loop containing nucleoside triphosphate hydrolases"/>
    <property type="match status" value="1"/>
</dbReference>
<name>A0A6G1IQ70_9PLEO</name>